<dbReference type="AlphaFoldDB" id="A0A9W6R6W5"/>
<protein>
    <recommendedName>
        <fullName evidence="8">Major facilitator superfamily (MFS) profile domain-containing protein</fullName>
    </recommendedName>
</protein>
<comment type="subcellular location">
    <subcellularLocation>
        <location evidence="1">Membrane</location>
        <topology evidence="1">Multi-pass membrane protein</topology>
    </subcellularLocation>
</comment>
<dbReference type="PANTHER" id="PTHR23501">
    <property type="entry name" value="MAJOR FACILITATOR SUPERFAMILY"/>
    <property type="match status" value="1"/>
</dbReference>
<feature type="transmembrane region" description="Helical" evidence="5">
    <location>
        <begin position="7"/>
        <end position="28"/>
    </location>
</feature>
<gene>
    <name evidence="6" type="ORF">Atai01_68030</name>
</gene>
<evidence type="ECO:0000313" key="6">
    <source>
        <dbReference type="EMBL" id="GLY70184.1"/>
    </source>
</evidence>
<accession>A0A9W6R6W5</accession>
<evidence type="ECO:0008006" key="8">
    <source>
        <dbReference type="Google" id="ProtNLM"/>
    </source>
</evidence>
<evidence type="ECO:0000313" key="7">
    <source>
        <dbReference type="Proteomes" id="UP001165136"/>
    </source>
</evidence>
<evidence type="ECO:0000256" key="2">
    <source>
        <dbReference type="ARBA" id="ARBA00022692"/>
    </source>
</evidence>
<sequence length="121" mass="12578">MFRARAFAVAVPASVVLGMLLLSAVVFLPQYFQVVRGMDASLSGLALTPLMLGVVVTMTFVGRRVSASGRYRAFPIAGAALTLAGGPGSPNSTPAPRSGSWPWRCSSSAPASAALSSFWSW</sequence>
<keyword evidence="7" id="KW-1185">Reference proteome</keyword>
<evidence type="ECO:0000256" key="5">
    <source>
        <dbReference type="SAM" id="Phobius"/>
    </source>
</evidence>
<feature type="transmembrane region" description="Helical" evidence="5">
    <location>
        <begin position="40"/>
        <end position="62"/>
    </location>
</feature>
<dbReference type="GO" id="GO:0022857">
    <property type="term" value="F:transmembrane transporter activity"/>
    <property type="evidence" value="ECO:0007669"/>
    <property type="project" value="TreeGrafter"/>
</dbReference>
<dbReference type="EMBL" id="BSTI01000021">
    <property type="protein sequence ID" value="GLY70184.1"/>
    <property type="molecule type" value="Genomic_DNA"/>
</dbReference>
<dbReference type="GO" id="GO:0005886">
    <property type="term" value="C:plasma membrane"/>
    <property type="evidence" value="ECO:0007669"/>
    <property type="project" value="TreeGrafter"/>
</dbReference>
<organism evidence="6 7">
    <name type="scientific">Amycolatopsis taiwanensis</name>
    <dbReference type="NCBI Taxonomy" id="342230"/>
    <lineage>
        <taxon>Bacteria</taxon>
        <taxon>Bacillati</taxon>
        <taxon>Actinomycetota</taxon>
        <taxon>Actinomycetes</taxon>
        <taxon>Pseudonocardiales</taxon>
        <taxon>Pseudonocardiaceae</taxon>
        <taxon>Amycolatopsis</taxon>
    </lineage>
</organism>
<evidence type="ECO:0000256" key="3">
    <source>
        <dbReference type="ARBA" id="ARBA00022989"/>
    </source>
</evidence>
<dbReference type="PANTHER" id="PTHR23501:SF197">
    <property type="entry name" value="COMD"/>
    <property type="match status" value="1"/>
</dbReference>
<comment type="caution">
    <text evidence="6">The sequence shown here is derived from an EMBL/GenBank/DDBJ whole genome shotgun (WGS) entry which is preliminary data.</text>
</comment>
<dbReference type="Gene3D" id="1.20.1250.20">
    <property type="entry name" value="MFS general substrate transporter like domains"/>
    <property type="match status" value="1"/>
</dbReference>
<keyword evidence="4 5" id="KW-0472">Membrane</keyword>
<keyword evidence="3 5" id="KW-1133">Transmembrane helix</keyword>
<evidence type="ECO:0000256" key="1">
    <source>
        <dbReference type="ARBA" id="ARBA00004141"/>
    </source>
</evidence>
<dbReference type="Proteomes" id="UP001165136">
    <property type="component" value="Unassembled WGS sequence"/>
</dbReference>
<name>A0A9W6R6W5_9PSEU</name>
<reference evidence="6" key="1">
    <citation type="submission" date="2023-03" db="EMBL/GenBank/DDBJ databases">
        <title>Amycolatopsis taiwanensis NBRC 103393.</title>
        <authorList>
            <person name="Ichikawa N."/>
            <person name="Sato H."/>
            <person name="Tonouchi N."/>
        </authorList>
    </citation>
    <scope>NUCLEOTIDE SEQUENCE</scope>
    <source>
        <strain evidence="6">NBRC 103393</strain>
    </source>
</reference>
<proteinExistence type="predicted"/>
<keyword evidence="2 5" id="KW-0812">Transmembrane</keyword>
<dbReference type="SUPFAM" id="SSF103473">
    <property type="entry name" value="MFS general substrate transporter"/>
    <property type="match status" value="1"/>
</dbReference>
<evidence type="ECO:0000256" key="4">
    <source>
        <dbReference type="ARBA" id="ARBA00023136"/>
    </source>
</evidence>
<dbReference type="InterPro" id="IPR036259">
    <property type="entry name" value="MFS_trans_sf"/>
</dbReference>